<evidence type="ECO:0000256" key="2">
    <source>
        <dbReference type="ARBA" id="ARBA00022842"/>
    </source>
</evidence>
<dbReference type="AlphaFoldDB" id="A0A815RRC7"/>
<dbReference type="EMBL" id="CAJNOQ010021109">
    <property type="protein sequence ID" value="CAF1480772.1"/>
    <property type="molecule type" value="Genomic_DNA"/>
</dbReference>
<keyword evidence="7" id="KW-1185">Reference proteome</keyword>
<evidence type="ECO:0000313" key="4">
    <source>
        <dbReference type="EMBL" id="CAF1480772.1"/>
    </source>
</evidence>
<gene>
    <name evidence="4" type="ORF">GPM918_LOCUS35830</name>
    <name evidence="3" type="ORF">OVA965_LOCUS31387</name>
    <name evidence="6" type="ORF">SRO942_LOCUS36555</name>
    <name evidence="5" type="ORF">TMI583_LOCUS32210</name>
</gene>
<evidence type="ECO:0000313" key="3">
    <source>
        <dbReference type="EMBL" id="CAF1364472.1"/>
    </source>
</evidence>
<dbReference type="GO" id="GO:0046872">
    <property type="term" value="F:metal ion binding"/>
    <property type="evidence" value="ECO:0007669"/>
    <property type="project" value="UniProtKB-KW"/>
</dbReference>
<dbReference type="Proteomes" id="UP000663829">
    <property type="component" value="Unassembled WGS sequence"/>
</dbReference>
<dbReference type="Pfam" id="PF03492">
    <property type="entry name" value="Methyltransf_7"/>
    <property type="match status" value="1"/>
</dbReference>
<evidence type="ECO:0000256" key="1">
    <source>
        <dbReference type="ARBA" id="ARBA00022723"/>
    </source>
</evidence>
<dbReference type="PANTHER" id="PTHR31009">
    <property type="entry name" value="S-ADENOSYL-L-METHIONINE:CARBOXYL METHYLTRANSFERASE FAMILY PROTEIN"/>
    <property type="match status" value="1"/>
</dbReference>
<dbReference type="Proteomes" id="UP000677228">
    <property type="component" value="Unassembled WGS sequence"/>
</dbReference>
<dbReference type="InterPro" id="IPR042086">
    <property type="entry name" value="MeTrfase_capping"/>
</dbReference>
<dbReference type="EMBL" id="CAJOBA010045202">
    <property type="protein sequence ID" value="CAF4173955.1"/>
    <property type="molecule type" value="Genomic_DNA"/>
</dbReference>
<organism evidence="4 7">
    <name type="scientific">Didymodactylos carnosus</name>
    <dbReference type="NCBI Taxonomy" id="1234261"/>
    <lineage>
        <taxon>Eukaryota</taxon>
        <taxon>Metazoa</taxon>
        <taxon>Spiralia</taxon>
        <taxon>Gnathifera</taxon>
        <taxon>Rotifera</taxon>
        <taxon>Eurotatoria</taxon>
        <taxon>Bdelloidea</taxon>
        <taxon>Philodinida</taxon>
        <taxon>Philodinidae</taxon>
        <taxon>Didymodactylos</taxon>
    </lineage>
</organism>
<dbReference type="InterPro" id="IPR029063">
    <property type="entry name" value="SAM-dependent_MTases_sf"/>
</dbReference>
<dbReference type="Gene3D" id="1.10.1200.270">
    <property type="entry name" value="Methyltransferase, alpha-helical capping domain"/>
    <property type="match status" value="1"/>
</dbReference>
<evidence type="ECO:0000313" key="6">
    <source>
        <dbReference type="EMBL" id="CAF4345885.1"/>
    </source>
</evidence>
<dbReference type="Proteomes" id="UP000682733">
    <property type="component" value="Unassembled WGS sequence"/>
</dbReference>
<comment type="caution">
    <text evidence="4">The sequence shown here is derived from an EMBL/GenBank/DDBJ whole genome shotgun (WGS) entry which is preliminary data.</text>
</comment>
<dbReference type="InterPro" id="IPR005299">
    <property type="entry name" value="MeTrfase_7"/>
</dbReference>
<dbReference type="EMBL" id="CAJOBC010086589">
    <property type="protein sequence ID" value="CAF4345885.1"/>
    <property type="molecule type" value="Genomic_DNA"/>
</dbReference>
<dbReference type="SUPFAM" id="SSF53335">
    <property type="entry name" value="S-adenosyl-L-methionine-dependent methyltransferases"/>
    <property type="match status" value="1"/>
</dbReference>
<reference evidence="4" key="1">
    <citation type="submission" date="2021-02" db="EMBL/GenBank/DDBJ databases">
        <authorList>
            <person name="Nowell W R."/>
        </authorList>
    </citation>
    <scope>NUCLEOTIDE SEQUENCE</scope>
</reference>
<dbReference type="GO" id="GO:0008168">
    <property type="term" value="F:methyltransferase activity"/>
    <property type="evidence" value="ECO:0007669"/>
    <property type="project" value="InterPro"/>
</dbReference>
<keyword evidence="1" id="KW-0479">Metal-binding</keyword>
<accession>A0A815RRC7</accession>
<evidence type="ECO:0000313" key="5">
    <source>
        <dbReference type="EMBL" id="CAF4173955.1"/>
    </source>
</evidence>
<evidence type="ECO:0000313" key="7">
    <source>
        <dbReference type="Proteomes" id="UP000663829"/>
    </source>
</evidence>
<sequence>MSNKIGEIVEMNENYADQLILIDSITSYIHLGIDELNVRNCSSPLIIADFGSSYEFYSIHIMKTIIEYLRQTNKLVRPPLIVHNDLPINDWTRLFELLARDNSYEGVANGRSFYEQCLPPNCLSIGFSSASLHLLSQKPCNFSNHCYYTFAEESERQRFKDQSKLDFISFLEHRSRELVSGGVLILIIPSAEKQETMSFNYYFDLLYKCAQSITFLTPQDLLNYTIPLHLRSLSECVDFELFERCSFKLIKAEFSYMKYPIFVRYQNGHITLDQFAKTLTVIMRTTTELSFKQALEITGRSKEDIDKILTQFWTLYEETVRNEPFHDDVNTYIVCLILKKVDKVLK</sequence>
<name>A0A815RRC7_9BILA</name>
<dbReference type="Gene3D" id="3.40.50.150">
    <property type="entry name" value="Vaccinia Virus protein VP39"/>
    <property type="match status" value="1"/>
</dbReference>
<dbReference type="Proteomes" id="UP000681722">
    <property type="component" value="Unassembled WGS sequence"/>
</dbReference>
<dbReference type="EMBL" id="CAJNOK010023550">
    <property type="protein sequence ID" value="CAF1364472.1"/>
    <property type="molecule type" value="Genomic_DNA"/>
</dbReference>
<keyword evidence="2" id="KW-0460">Magnesium</keyword>
<dbReference type="OrthoDB" id="1890922at2759"/>
<protein>
    <submittedName>
        <fullName evidence="4">Uncharacterized protein</fullName>
    </submittedName>
</protein>
<proteinExistence type="predicted"/>